<dbReference type="InterPro" id="IPR003770">
    <property type="entry name" value="MLTG-like"/>
</dbReference>
<dbReference type="STRING" id="1332264.BW730_06085"/>
<evidence type="ECO:0000256" key="5">
    <source>
        <dbReference type="ARBA" id="ARBA00023239"/>
    </source>
</evidence>
<dbReference type="PANTHER" id="PTHR30518:SF2">
    <property type="entry name" value="ENDOLYTIC MUREIN TRANSGLYCOSYLASE"/>
    <property type="match status" value="1"/>
</dbReference>
<keyword evidence="5" id="KW-0456">Lyase</keyword>
<keyword evidence="4" id="KW-0472">Membrane</keyword>
<dbReference type="GO" id="GO:0016829">
    <property type="term" value="F:lyase activity"/>
    <property type="evidence" value="ECO:0007669"/>
    <property type="project" value="UniProtKB-KW"/>
</dbReference>
<keyword evidence="3" id="KW-1133">Transmembrane helix</keyword>
<evidence type="ECO:0000313" key="7">
    <source>
        <dbReference type="EMBL" id="AQP47148.1"/>
    </source>
</evidence>
<sequence>MTTQLKQYGNIAGKLDLVNRAKELGITPMQAVTTASIIAAEVPDKDDQPMVAAVIYNRIKKGMMLQMDSTVHYAVGKSGKVTTTAEDRANPSPYNTYVHTGFPPGPISNPGETALAAALQPAATDALFFVTVNPSTGDTRFAATEEEHQANVKLFQQWCSENKGSC</sequence>
<organism evidence="7 8">
    <name type="scientific">Tessaracoccus aquimaris</name>
    <dbReference type="NCBI Taxonomy" id="1332264"/>
    <lineage>
        <taxon>Bacteria</taxon>
        <taxon>Bacillati</taxon>
        <taxon>Actinomycetota</taxon>
        <taxon>Actinomycetes</taxon>
        <taxon>Propionibacteriales</taxon>
        <taxon>Propionibacteriaceae</taxon>
        <taxon>Tessaracoccus</taxon>
    </lineage>
</organism>
<dbReference type="NCBIfam" id="TIGR00247">
    <property type="entry name" value="endolytic transglycosylase MltG"/>
    <property type="match status" value="1"/>
</dbReference>
<evidence type="ECO:0000256" key="1">
    <source>
        <dbReference type="ARBA" id="ARBA00022475"/>
    </source>
</evidence>
<keyword evidence="6" id="KW-0961">Cell wall biogenesis/degradation</keyword>
<evidence type="ECO:0000256" key="4">
    <source>
        <dbReference type="ARBA" id="ARBA00023136"/>
    </source>
</evidence>
<proteinExistence type="predicted"/>
<keyword evidence="1" id="KW-1003">Cell membrane</keyword>
<keyword evidence="2" id="KW-0812">Transmembrane</keyword>
<gene>
    <name evidence="7" type="ORF">BW730_06085</name>
</gene>
<reference evidence="8" key="1">
    <citation type="submission" date="2017-02" db="EMBL/GenBank/DDBJ databases">
        <title>Tessaracoccus aquaemaris sp. nov., isolated from the intestine of a Korean rockfish, Sebastes schlegelii, in a marine aquaculture pond.</title>
        <authorList>
            <person name="Tak E.J."/>
            <person name="Bae J.-W."/>
        </authorList>
    </citation>
    <scope>NUCLEOTIDE SEQUENCE [LARGE SCALE GENOMIC DNA]</scope>
    <source>
        <strain evidence="8">NSG39</strain>
    </source>
</reference>
<dbReference type="GO" id="GO:0071555">
    <property type="term" value="P:cell wall organization"/>
    <property type="evidence" value="ECO:0007669"/>
    <property type="project" value="UniProtKB-KW"/>
</dbReference>
<name>A0A1Q2CLZ2_9ACTN</name>
<dbReference type="EMBL" id="CP019606">
    <property type="protein sequence ID" value="AQP47148.1"/>
    <property type="molecule type" value="Genomic_DNA"/>
</dbReference>
<evidence type="ECO:0000313" key="8">
    <source>
        <dbReference type="Proteomes" id="UP000188145"/>
    </source>
</evidence>
<dbReference type="Proteomes" id="UP000188145">
    <property type="component" value="Chromosome"/>
</dbReference>
<evidence type="ECO:0000256" key="3">
    <source>
        <dbReference type="ARBA" id="ARBA00022989"/>
    </source>
</evidence>
<evidence type="ECO:0000256" key="6">
    <source>
        <dbReference type="ARBA" id="ARBA00023316"/>
    </source>
</evidence>
<keyword evidence="8" id="KW-1185">Reference proteome</keyword>
<accession>A0A1Q2CLZ2</accession>
<dbReference type="AlphaFoldDB" id="A0A1Q2CLZ2"/>
<protein>
    <recommendedName>
        <fullName evidence="9">Aminodeoxychorismate lyase</fullName>
    </recommendedName>
</protein>
<evidence type="ECO:0000256" key="2">
    <source>
        <dbReference type="ARBA" id="ARBA00022692"/>
    </source>
</evidence>
<dbReference type="PANTHER" id="PTHR30518">
    <property type="entry name" value="ENDOLYTIC MUREIN TRANSGLYCOSYLASE"/>
    <property type="match status" value="1"/>
</dbReference>
<evidence type="ECO:0008006" key="9">
    <source>
        <dbReference type="Google" id="ProtNLM"/>
    </source>
</evidence>
<dbReference type="KEGG" id="tes:BW730_06085"/>
<dbReference type="Pfam" id="PF02618">
    <property type="entry name" value="YceG"/>
    <property type="match status" value="1"/>
</dbReference>